<dbReference type="Gene3D" id="3.80.10.10">
    <property type="entry name" value="Ribonuclease Inhibitor"/>
    <property type="match status" value="2"/>
</dbReference>
<dbReference type="SMART" id="SM00365">
    <property type="entry name" value="LRR_SD22"/>
    <property type="match status" value="3"/>
</dbReference>
<reference evidence="14" key="2">
    <citation type="journal article" date="2021" name="Genome Biol. Evol.">
        <title>Developing a high-quality reference genome for a parasitic bivalve with doubly uniparental inheritance (Bivalvia: Unionida).</title>
        <authorList>
            <person name="Smith C.H."/>
        </authorList>
    </citation>
    <scope>NUCLEOTIDE SEQUENCE</scope>
    <source>
        <strain evidence="14">CHS0354</strain>
        <tissue evidence="14">Mantle</tissue>
    </source>
</reference>
<dbReference type="PROSITE" id="PS51450">
    <property type="entry name" value="LRR"/>
    <property type="match status" value="1"/>
</dbReference>
<evidence type="ECO:0000256" key="8">
    <source>
        <dbReference type="ARBA" id="ARBA00023136"/>
    </source>
</evidence>
<evidence type="ECO:0000256" key="4">
    <source>
        <dbReference type="ARBA" id="ARBA00022692"/>
    </source>
</evidence>
<dbReference type="InterPro" id="IPR035897">
    <property type="entry name" value="Toll_tir_struct_dom_sf"/>
</dbReference>
<dbReference type="InterPro" id="IPR000157">
    <property type="entry name" value="TIR_dom"/>
</dbReference>
<comment type="subcellular location">
    <subcellularLocation>
        <location evidence="1">Membrane</location>
        <topology evidence="1">Single-pass membrane protein</topology>
    </subcellularLocation>
</comment>
<keyword evidence="3" id="KW-0433">Leucine-rich repeat</keyword>
<dbReference type="InterPro" id="IPR001611">
    <property type="entry name" value="Leu-rich_rpt"/>
</dbReference>
<feature type="signal peptide" evidence="12">
    <location>
        <begin position="1"/>
        <end position="22"/>
    </location>
</feature>
<evidence type="ECO:0000313" key="15">
    <source>
        <dbReference type="Proteomes" id="UP001195483"/>
    </source>
</evidence>
<proteinExistence type="inferred from homology"/>
<keyword evidence="6" id="KW-0677">Repeat</keyword>
<evidence type="ECO:0000256" key="10">
    <source>
        <dbReference type="ARBA" id="ARBA00023180"/>
    </source>
</evidence>
<dbReference type="SMART" id="SM00369">
    <property type="entry name" value="LRR_TYP"/>
    <property type="match status" value="2"/>
</dbReference>
<comment type="caution">
    <text evidence="14">The sequence shown here is derived from an EMBL/GenBank/DDBJ whole genome shotgun (WGS) entry which is preliminary data.</text>
</comment>
<evidence type="ECO:0000313" key="14">
    <source>
        <dbReference type="EMBL" id="KAK3597428.1"/>
    </source>
</evidence>
<dbReference type="Proteomes" id="UP001195483">
    <property type="component" value="Unassembled WGS sequence"/>
</dbReference>
<dbReference type="SUPFAM" id="SSF52200">
    <property type="entry name" value="Toll/Interleukin receptor TIR domain"/>
    <property type="match status" value="1"/>
</dbReference>
<dbReference type="AlphaFoldDB" id="A0AAE0STR6"/>
<comment type="similarity">
    <text evidence="2">Belongs to the Toll-like receptor family.</text>
</comment>
<evidence type="ECO:0000256" key="11">
    <source>
        <dbReference type="SAM" id="Phobius"/>
    </source>
</evidence>
<keyword evidence="10" id="KW-0325">Glycoprotein</keyword>
<reference evidence="14" key="1">
    <citation type="journal article" date="2021" name="Genome Biol. Evol.">
        <title>A High-Quality Reference Genome for a Parasitic Bivalve with Doubly Uniparental Inheritance (Bivalvia: Unionida).</title>
        <authorList>
            <person name="Smith C.H."/>
        </authorList>
    </citation>
    <scope>NUCLEOTIDE SEQUENCE</scope>
    <source>
        <strain evidence="14">CHS0354</strain>
    </source>
</reference>
<evidence type="ECO:0000256" key="5">
    <source>
        <dbReference type="ARBA" id="ARBA00022729"/>
    </source>
</evidence>
<dbReference type="GO" id="GO:0038023">
    <property type="term" value="F:signaling receptor activity"/>
    <property type="evidence" value="ECO:0007669"/>
    <property type="project" value="TreeGrafter"/>
</dbReference>
<dbReference type="Pfam" id="PF01582">
    <property type="entry name" value="TIR"/>
    <property type="match status" value="1"/>
</dbReference>
<name>A0AAE0STR6_9BIVA</name>
<dbReference type="Pfam" id="PF13855">
    <property type="entry name" value="LRR_8"/>
    <property type="match status" value="1"/>
</dbReference>
<keyword evidence="9" id="KW-0675">Receptor</keyword>
<feature type="transmembrane region" description="Helical" evidence="11">
    <location>
        <begin position="458"/>
        <end position="484"/>
    </location>
</feature>
<gene>
    <name evidence="14" type="ORF">CHS0354_040166</name>
</gene>
<evidence type="ECO:0000259" key="13">
    <source>
        <dbReference type="PROSITE" id="PS50104"/>
    </source>
</evidence>
<feature type="domain" description="TIR" evidence="13">
    <location>
        <begin position="502"/>
        <end position="644"/>
    </location>
</feature>
<evidence type="ECO:0000256" key="6">
    <source>
        <dbReference type="ARBA" id="ARBA00022737"/>
    </source>
</evidence>
<sequence>MERATFELLSIVILSLIHSHLGCNVTRNAVLLGDLFLEYTSVDGTTYALTSNNNFQSEEYLRLVHKNGVMGYLPTNICKFPNMIKIDLSQNRIRLVGNISCLVNLEELNLKKNSLTNIYNKTFSQLKKLMFLDISENRIKYLDPFSLAAPTLNIQYLNASCNELTSLDITNIVMSGPFCTRDFSHNQMTELTNVLDLLLNVSVTYGPGMVYMSNNPFQKWPDFRKLGVQNLTMLGTLLKFGFDFRGTNFSCDCEMVPFLEIAVEVIKDIWRDYFEVKCTSPPNLMGKPIIALVKNGSLDQFVCTKDVEEGCPVECTCVEQPSKSRLVVDCEGKGLIELPKHLPNTSLAYELNVCDNEITILDTRCYLEKVAIMNASNNSFKRVEDEAIKRLNNYLPSQSMDLRNIVLFCDCNNLWVSDWLDVRHISSDSIFCNTENHGRVEAIYLKDLLLHECQRLNLTNAIICISLATAIILFGLPSFLLYHFKYELRILFRRHDPSIWEYDYDIYLSSDEGNDTVCVWIRQVLLPYLQNFGYRIYLPMRDCLPGQIAEDEARDILRKTRCFLVILSESYLRQEGRPRTEIEWKYAWDMYLKDRHRKIVMINFDYLPTNLVQQRQIKAFVRVGKALDFGNRDGRHLENVQRAIGSGSNRSIYLKNTKPWFNIGILKSRNKVNFEPQKSMA</sequence>
<dbReference type="GO" id="GO:0007165">
    <property type="term" value="P:signal transduction"/>
    <property type="evidence" value="ECO:0007669"/>
    <property type="project" value="InterPro"/>
</dbReference>
<dbReference type="SUPFAM" id="SSF52058">
    <property type="entry name" value="L domain-like"/>
    <property type="match status" value="2"/>
</dbReference>
<evidence type="ECO:0000256" key="9">
    <source>
        <dbReference type="ARBA" id="ARBA00023170"/>
    </source>
</evidence>
<keyword evidence="7 11" id="KW-1133">Transmembrane helix</keyword>
<evidence type="ECO:0000256" key="2">
    <source>
        <dbReference type="ARBA" id="ARBA00009634"/>
    </source>
</evidence>
<evidence type="ECO:0000256" key="7">
    <source>
        <dbReference type="ARBA" id="ARBA00022989"/>
    </source>
</evidence>
<evidence type="ECO:0000256" key="12">
    <source>
        <dbReference type="SAM" id="SignalP"/>
    </source>
</evidence>
<evidence type="ECO:0000256" key="3">
    <source>
        <dbReference type="ARBA" id="ARBA00022614"/>
    </source>
</evidence>
<dbReference type="PANTHER" id="PTHR24365:SF541">
    <property type="entry name" value="PROTEIN TOLL-RELATED"/>
    <property type="match status" value="1"/>
</dbReference>
<dbReference type="GO" id="GO:0005886">
    <property type="term" value="C:plasma membrane"/>
    <property type="evidence" value="ECO:0007669"/>
    <property type="project" value="TreeGrafter"/>
</dbReference>
<keyword evidence="5 12" id="KW-0732">Signal</keyword>
<evidence type="ECO:0000256" key="1">
    <source>
        <dbReference type="ARBA" id="ARBA00004167"/>
    </source>
</evidence>
<dbReference type="PANTHER" id="PTHR24365">
    <property type="entry name" value="TOLL-LIKE RECEPTOR"/>
    <property type="match status" value="1"/>
</dbReference>
<dbReference type="PROSITE" id="PS50104">
    <property type="entry name" value="TIR"/>
    <property type="match status" value="1"/>
</dbReference>
<keyword evidence="15" id="KW-1185">Reference proteome</keyword>
<organism evidence="14 15">
    <name type="scientific">Potamilus streckersoni</name>
    <dbReference type="NCBI Taxonomy" id="2493646"/>
    <lineage>
        <taxon>Eukaryota</taxon>
        <taxon>Metazoa</taxon>
        <taxon>Spiralia</taxon>
        <taxon>Lophotrochozoa</taxon>
        <taxon>Mollusca</taxon>
        <taxon>Bivalvia</taxon>
        <taxon>Autobranchia</taxon>
        <taxon>Heteroconchia</taxon>
        <taxon>Palaeoheterodonta</taxon>
        <taxon>Unionida</taxon>
        <taxon>Unionoidea</taxon>
        <taxon>Unionidae</taxon>
        <taxon>Ambleminae</taxon>
        <taxon>Lampsilini</taxon>
        <taxon>Potamilus</taxon>
    </lineage>
</organism>
<dbReference type="EMBL" id="JAEAOA010002330">
    <property type="protein sequence ID" value="KAK3597428.1"/>
    <property type="molecule type" value="Genomic_DNA"/>
</dbReference>
<feature type="chain" id="PRO_5042041224" description="TIR domain-containing protein" evidence="12">
    <location>
        <begin position="23"/>
        <end position="681"/>
    </location>
</feature>
<keyword evidence="4 11" id="KW-0812">Transmembrane</keyword>
<protein>
    <recommendedName>
        <fullName evidence="13">TIR domain-containing protein</fullName>
    </recommendedName>
</protein>
<dbReference type="InterPro" id="IPR003591">
    <property type="entry name" value="Leu-rich_rpt_typical-subtyp"/>
</dbReference>
<reference evidence="14" key="3">
    <citation type="submission" date="2023-05" db="EMBL/GenBank/DDBJ databases">
        <authorList>
            <person name="Smith C.H."/>
        </authorList>
    </citation>
    <scope>NUCLEOTIDE SEQUENCE</scope>
    <source>
        <strain evidence="14">CHS0354</strain>
        <tissue evidence="14">Mantle</tissue>
    </source>
</reference>
<dbReference type="Gene3D" id="3.40.50.10140">
    <property type="entry name" value="Toll/interleukin-1 receptor homology (TIR) domain"/>
    <property type="match status" value="1"/>
</dbReference>
<keyword evidence="8 11" id="KW-0472">Membrane</keyword>
<dbReference type="InterPro" id="IPR032675">
    <property type="entry name" value="LRR_dom_sf"/>
</dbReference>
<accession>A0AAE0STR6</accession>